<dbReference type="GO" id="GO:0022857">
    <property type="term" value="F:transmembrane transporter activity"/>
    <property type="evidence" value="ECO:0007669"/>
    <property type="project" value="InterPro"/>
</dbReference>
<evidence type="ECO:0000256" key="9">
    <source>
        <dbReference type="RuleBase" id="RU363032"/>
    </source>
</evidence>
<dbReference type="PANTHER" id="PTHR30614">
    <property type="entry name" value="MEMBRANE COMPONENT OF AMINO ACID ABC TRANSPORTER"/>
    <property type="match status" value="1"/>
</dbReference>
<keyword evidence="4" id="KW-1003">Cell membrane</keyword>
<reference evidence="12" key="1">
    <citation type="submission" date="2017-11" db="EMBL/GenBank/DDBJ databases">
        <title>Complete Genome Sequence of Kyrpidia sp. Strain EA-1, a thermophilic, hydrogen-oxidizing Bacterium, isolated from the Azores.</title>
        <authorList>
            <person name="Reiner J.E."/>
            <person name="Lapp C.J."/>
            <person name="Bunk B."/>
            <person name="Gescher J."/>
        </authorList>
    </citation>
    <scope>NUCLEOTIDE SEQUENCE [LARGE SCALE GENOMIC DNA]</scope>
    <source>
        <strain evidence="12">EA-1</strain>
    </source>
</reference>
<evidence type="ECO:0000256" key="3">
    <source>
        <dbReference type="ARBA" id="ARBA00022448"/>
    </source>
</evidence>
<keyword evidence="3 9" id="KW-0813">Transport</keyword>
<evidence type="ECO:0000259" key="10">
    <source>
        <dbReference type="PROSITE" id="PS50928"/>
    </source>
</evidence>
<comment type="subcellular location">
    <subcellularLocation>
        <location evidence="1 9">Cell membrane</location>
        <topology evidence="1 9">Multi-pass membrane protein</topology>
    </subcellularLocation>
</comment>
<evidence type="ECO:0000256" key="7">
    <source>
        <dbReference type="ARBA" id="ARBA00022989"/>
    </source>
</evidence>
<dbReference type="PROSITE" id="PS50928">
    <property type="entry name" value="ABC_TM1"/>
    <property type="match status" value="1"/>
</dbReference>
<dbReference type="GO" id="GO:0006865">
    <property type="term" value="P:amino acid transport"/>
    <property type="evidence" value="ECO:0007669"/>
    <property type="project" value="UniProtKB-KW"/>
</dbReference>
<dbReference type="EMBL" id="CP024955">
    <property type="protein sequence ID" value="ATY85692.1"/>
    <property type="molecule type" value="Genomic_DNA"/>
</dbReference>
<feature type="transmembrane region" description="Helical" evidence="9">
    <location>
        <begin position="185"/>
        <end position="206"/>
    </location>
</feature>
<proteinExistence type="inferred from homology"/>
<dbReference type="AlphaFoldDB" id="A0A2K8NB67"/>
<feature type="transmembrane region" description="Helical" evidence="9">
    <location>
        <begin position="134"/>
        <end position="153"/>
    </location>
</feature>
<dbReference type="Gene3D" id="1.10.3720.10">
    <property type="entry name" value="MetI-like"/>
    <property type="match status" value="1"/>
</dbReference>
<keyword evidence="8 9" id="KW-0472">Membrane</keyword>
<accession>A0A2K8NB67</accession>
<feature type="domain" description="ABC transmembrane type-1" evidence="10">
    <location>
        <begin position="17"/>
        <end position="197"/>
    </location>
</feature>
<protein>
    <recommendedName>
        <fullName evidence="10">ABC transmembrane type-1 domain-containing protein</fullName>
    </recommendedName>
</protein>
<evidence type="ECO:0000313" key="12">
    <source>
        <dbReference type="Proteomes" id="UP000231932"/>
    </source>
</evidence>
<keyword evidence="12" id="KW-1185">Reference proteome</keyword>
<comment type="similarity">
    <text evidence="2">Belongs to the binding-protein-dependent transport system permease family. HisMQ subfamily.</text>
</comment>
<dbReference type="PANTHER" id="PTHR30614:SF20">
    <property type="entry name" value="GLUTAMINE TRANSPORT SYSTEM PERMEASE PROTEIN GLNP"/>
    <property type="match status" value="1"/>
</dbReference>
<dbReference type="InterPro" id="IPR043429">
    <property type="entry name" value="ArtM/GltK/GlnP/TcyL/YhdX-like"/>
</dbReference>
<dbReference type="CDD" id="cd06261">
    <property type="entry name" value="TM_PBP2"/>
    <property type="match status" value="1"/>
</dbReference>
<dbReference type="InterPro" id="IPR035906">
    <property type="entry name" value="MetI-like_sf"/>
</dbReference>
<dbReference type="KEGG" id="kyr:CVV65_12785"/>
<gene>
    <name evidence="11" type="ORF">CVV65_12785</name>
</gene>
<evidence type="ECO:0000256" key="4">
    <source>
        <dbReference type="ARBA" id="ARBA00022475"/>
    </source>
</evidence>
<dbReference type="InterPro" id="IPR000515">
    <property type="entry name" value="MetI-like"/>
</dbReference>
<evidence type="ECO:0000313" key="11">
    <source>
        <dbReference type="EMBL" id="ATY85692.1"/>
    </source>
</evidence>
<dbReference type="InterPro" id="IPR010065">
    <property type="entry name" value="AA_ABC_transptr_permease_3TM"/>
</dbReference>
<keyword evidence="6" id="KW-0029">Amino-acid transport</keyword>
<name>A0A2K8NB67_9BACL</name>
<evidence type="ECO:0000256" key="6">
    <source>
        <dbReference type="ARBA" id="ARBA00022970"/>
    </source>
</evidence>
<dbReference type="NCBIfam" id="TIGR01726">
    <property type="entry name" value="HEQRo_perm_3TM"/>
    <property type="match status" value="1"/>
</dbReference>
<dbReference type="SUPFAM" id="SSF161098">
    <property type="entry name" value="MetI-like"/>
    <property type="match status" value="1"/>
</dbReference>
<feature type="transmembrane region" description="Helical" evidence="9">
    <location>
        <begin position="17"/>
        <end position="40"/>
    </location>
</feature>
<dbReference type="Pfam" id="PF00528">
    <property type="entry name" value="BPD_transp_1"/>
    <property type="match status" value="1"/>
</dbReference>
<evidence type="ECO:0000256" key="5">
    <source>
        <dbReference type="ARBA" id="ARBA00022692"/>
    </source>
</evidence>
<evidence type="ECO:0000256" key="2">
    <source>
        <dbReference type="ARBA" id="ARBA00010072"/>
    </source>
</evidence>
<evidence type="ECO:0000256" key="8">
    <source>
        <dbReference type="ARBA" id="ARBA00023136"/>
    </source>
</evidence>
<evidence type="ECO:0000256" key="1">
    <source>
        <dbReference type="ARBA" id="ARBA00004651"/>
    </source>
</evidence>
<organism evidence="11 12">
    <name type="scientific">Kyrpidia spormannii</name>
    <dbReference type="NCBI Taxonomy" id="2055160"/>
    <lineage>
        <taxon>Bacteria</taxon>
        <taxon>Bacillati</taxon>
        <taxon>Bacillota</taxon>
        <taxon>Bacilli</taxon>
        <taxon>Bacillales</taxon>
        <taxon>Alicyclobacillaceae</taxon>
        <taxon>Kyrpidia</taxon>
    </lineage>
</organism>
<sequence length="216" mass="23438">MPVEVVLQYLGPIGQGMLVTVALTVLGTVLALIIGLFGALARLYGPWPLRAVVGAYVEVIRGTPQILQLFAVFFGLTQYGIQLDAFTAAAIWLSAYGGAYAVELFRAGLHSIPHEQREASAALGISRWTTLRKVILPQALATILPAMVSFLVLQVKNSSLAFTIGVMDIMRRAELGVNATSQATLLYLMAVTAYFILNFPLSRLGIALERRVAQYR</sequence>
<keyword evidence="7 9" id="KW-1133">Transmembrane helix</keyword>
<dbReference type="Proteomes" id="UP000231932">
    <property type="component" value="Chromosome"/>
</dbReference>
<dbReference type="GO" id="GO:0043190">
    <property type="term" value="C:ATP-binding cassette (ABC) transporter complex"/>
    <property type="evidence" value="ECO:0007669"/>
    <property type="project" value="InterPro"/>
</dbReference>
<keyword evidence="5 9" id="KW-0812">Transmembrane</keyword>